<proteinExistence type="predicted"/>
<evidence type="ECO:0000313" key="9">
    <source>
        <dbReference type="EMBL" id="CAL6011714.1"/>
    </source>
</evidence>
<keyword evidence="10" id="KW-1185">Reference proteome</keyword>
<comment type="caution">
    <text evidence="4">The sequence shown here is derived from an EMBL/GenBank/DDBJ whole genome shotgun (WGS) entry which is preliminary data.</text>
</comment>
<evidence type="ECO:0000313" key="7">
    <source>
        <dbReference type="EMBL" id="CAL5982557.1"/>
    </source>
</evidence>
<dbReference type="EMBL" id="CAXDID020000065">
    <property type="protein sequence ID" value="CAL6011714.1"/>
    <property type="molecule type" value="Genomic_DNA"/>
</dbReference>
<reference evidence="6 10" key="2">
    <citation type="submission" date="2024-07" db="EMBL/GenBank/DDBJ databases">
        <authorList>
            <person name="Akdeniz Z."/>
        </authorList>
    </citation>
    <scope>NUCLEOTIDE SEQUENCE [LARGE SCALE GENOMIC DNA]</scope>
</reference>
<dbReference type="EMBL" id="CAXDID020000014">
    <property type="protein sequence ID" value="CAL5982557.1"/>
    <property type="molecule type" value="Genomic_DNA"/>
</dbReference>
<accession>A0AA86Q4X5</accession>
<gene>
    <name evidence="2" type="ORF">HINF_LOCUS1579</name>
    <name evidence="3" type="ORF">HINF_LOCUS1581</name>
    <name evidence="8" type="ORF">HINF_LOCUS22949</name>
    <name evidence="9" type="ORF">HINF_LOCUS22951</name>
    <name evidence="4" type="ORF">HINF_LOCUS40025</name>
    <name evidence="5" type="ORF">HINF_LOCUS40029</name>
    <name evidence="6" type="ORF">HINF_LOCUS7199</name>
    <name evidence="7" type="ORF">HINF_LOCUS7203</name>
</gene>
<dbReference type="EMBL" id="CATOUU010000042">
    <property type="protein sequence ID" value="CAI9913936.1"/>
    <property type="molecule type" value="Genomic_DNA"/>
</dbReference>
<dbReference type="AlphaFoldDB" id="A0AA86Q4X5"/>
<sequence>MYKHIDRASSTNTDITCFCRTRLIQDWHTQVTQLSPGSKSSMWCVRRKAAKTKHQAVDLRHSAFRSGAVACVRDPCVGERWSRPRKRKRSAQPVPAQSPSAVLEVA</sequence>
<evidence type="ECO:0000313" key="8">
    <source>
        <dbReference type="EMBL" id="CAL6011710.1"/>
    </source>
</evidence>
<evidence type="ECO:0000313" key="6">
    <source>
        <dbReference type="EMBL" id="CAL5982549.1"/>
    </source>
</evidence>
<dbReference type="EMBL" id="CAXDID020000065">
    <property type="protein sequence ID" value="CAL6011710.1"/>
    <property type="molecule type" value="Genomic_DNA"/>
</dbReference>
<evidence type="ECO:0000313" key="10">
    <source>
        <dbReference type="Proteomes" id="UP001642409"/>
    </source>
</evidence>
<name>A0AA86Q4X5_9EUKA</name>
<evidence type="ECO:0000256" key="1">
    <source>
        <dbReference type="SAM" id="MobiDB-lite"/>
    </source>
</evidence>
<reference evidence="4" key="1">
    <citation type="submission" date="2023-06" db="EMBL/GenBank/DDBJ databases">
        <authorList>
            <person name="Kurt Z."/>
        </authorList>
    </citation>
    <scope>NUCLEOTIDE SEQUENCE</scope>
</reference>
<dbReference type="EMBL" id="CATOUU010000831">
    <property type="protein sequence ID" value="CAI9952384.1"/>
    <property type="molecule type" value="Genomic_DNA"/>
</dbReference>
<protein>
    <submittedName>
        <fullName evidence="6">Hypothetical_protein</fullName>
    </submittedName>
</protein>
<dbReference type="EMBL" id="CATOUU010000042">
    <property type="protein sequence ID" value="CAI9913934.1"/>
    <property type="molecule type" value="Genomic_DNA"/>
</dbReference>
<dbReference type="EMBL" id="CATOUU010000831">
    <property type="protein sequence ID" value="CAI9952380.1"/>
    <property type="molecule type" value="Genomic_DNA"/>
</dbReference>
<evidence type="ECO:0000313" key="2">
    <source>
        <dbReference type="EMBL" id="CAI9913934.1"/>
    </source>
</evidence>
<dbReference type="Proteomes" id="UP001642409">
    <property type="component" value="Unassembled WGS sequence"/>
</dbReference>
<dbReference type="EMBL" id="CAXDID020000014">
    <property type="protein sequence ID" value="CAL5982549.1"/>
    <property type="molecule type" value="Genomic_DNA"/>
</dbReference>
<evidence type="ECO:0000313" key="5">
    <source>
        <dbReference type="EMBL" id="CAI9952384.1"/>
    </source>
</evidence>
<feature type="region of interest" description="Disordered" evidence="1">
    <location>
        <begin position="80"/>
        <end position="106"/>
    </location>
</feature>
<evidence type="ECO:0000313" key="4">
    <source>
        <dbReference type="EMBL" id="CAI9952380.1"/>
    </source>
</evidence>
<organism evidence="4">
    <name type="scientific">Hexamita inflata</name>
    <dbReference type="NCBI Taxonomy" id="28002"/>
    <lineage>
        <taxon>Eukaryota</taxon>
        <taxon>Metamonada</taxon>
        <taxon>Diplomonadida</taxon>
        <taxon>Hexamitidae</taxon>
        <taxon>Hexamitinae</taxon>
        <taxon>Hexamita</taxon>
    </lineage>
</organism>
<evidence type="ECO:0000313" key="3">
    <source>
        <dbReference type="EMBL" id="CAI9913936.1"/>
    </source>
</evidence>